<gene>
    <name evidence="3" type="ORF">OdinLCB4_003860</name>
</gene>
<dbReference type="InterPro" id="IPR050126">
    <property type="entry name" value="Ap4A_hydrolase"/>
</dbReference>
<dbReference type="EMBL" id="CP091871">
    <property type="protein sequence ID" value="WEU41061.1"/>
    <property type="molecule type" value="Genomic_DNA"/>
</dbReference>
<dbReference type="GO" id="GO:0046872">
    <property type="term" value="F:metal ion binding"/>
    <property type="evidence" value="ECO:0007669"/>
    <property type="project" value="UniProtKB-KW"/>
</dbReference>
<dbReference type="Proteomes" id="UP000186851">
    <property type="component" value="Chromosome"/>
</dbReference>
<evidence type="ECO:0000256" key="1">
    <source>
        <dbReference type="RuleBase" id="RU362039"/>
    </source>
</evidence>
<sequence>MEELKNSVDEVIFAGDLVGYCASPNEVIKLLKDLNPVICVSGNHDYACLKKDFKWFNEVAAKALIWTVNNIKKENLEYLSKMPLQETFSVKNFKIYVTHGSPFNNLYDYVYQEEARNWTSFFKATESDIIVLGHTHIPMLMKFGEKYILNPGSVGQPRDGDPAASYCILDISGEVKVEFKRICYDIDKSAEKIIAEGLPSFLAERLYMGL</sequence>
<keyword evidence="1" id="KW-0479">Metal-binding</keyword>
<dbReference type="PANTHER" id="PTHR42850:SF2">
    <property type="entry name" value="BLL5683 PROTEIN"/>
    <property type="match status" value="1"/>
</dbReference>
<dbReference type="InterPro" id="IPR029052">
    <property type="entry name" value="Metallo-depent_PP-like"/>
</dbReference>
<dbReference type="EC" id="3.1.4.-" evidence="1"/>
<accession>A0AAF0D3J3</accession>
<dbReference type="NCBIfam" id="TIGR00040">
    <property type="entry name" value="yfcE"/>
    <property type="match status" value="1"/>
</dbReference>
<dbReference type="GO" id="GO:0005737">
    <property type="term" value="C:cytoplasm"/>
    <property type="evidence" value="ECO:0007669"/>
    <property type="project" value="TreeGrafter"/>
</dbReference>
<feature type="domain" description="Calcineurin-like phosphoesterase" evidence="2">
    <location>
        <begin position="2"/>
        <end position="172"/>
    </location>
</feature>
<name>A0AAF0D3J3_ODILC</name>
<dbReference type="InterPro" id="IPR011152">
    <property type="entry name" value="Pesterase_MJ0912"/>
</dbReference>
<dbReference type="AlphaFoldDB" id="A0AAF0D3J3"/>
<dbReference type="InterPro" id="IPR024654">
    <property type="entry name" value="Calcineurin-like_PHP_lpxH"/>
</dbReference>
<evidence type="ECO:0000313" key="3">
    <source>
        <dbReference type="EMBL" id="WEU41061.1"/>
    </source>
</evidence>
<dbReference type="InterPro" id="IPR000979">
    <property type="entry name" value="Phosphodiesterase_MJ0936/Vps29"/>
</dbReference>
<dbReference type="Pfam" id="PF12850">
    <property type="entry name" value="Metallophos_2"/>
    <property type="match status" value="1"/>
</dbReference>
<dbReference type="GO" id="GO:0016791">
    <property type="term" value="F:phosphatase activity"/>
    <property type="evidence" value="ECO:0007669"/>
    <property type="project" value="TreeGrafter"/>
</dbReference>
<comment type="similarity">
    <text evidence="1">Belongs to the metallophosphoesterase superfamily. YfcE family.</text>
</comment>
<reference evidence="3" key="1">
    <citation type="journal article" date="2017" name="Nature">
        <title>Asgard archaea illuminate the origin of eukaryotic cellular complexity.</title>
        <authorList>
            <person name="Zaremba-Niedzwiedzka K."/>
            <person name="Caceres E.F."/>
            <person name="Saw J.H."/>
            <person name="Backstrom D."/>
            <person name="Juzokaite L."/>
            <person name="Vancaester E."/>
            <person name="Seitz K.W."/>
            <person name="Anantharaman K."/>
            <person name="Starnawski P."/>
            <person name="Kjeldsen K.U."/>
            <person name="Scott M.B."/>
            <person name="Nunoura T."/>
            <person name="Banfield J.F."/>
            <person name="Schramm A."/>
            <person name="Baker B.J."/>
            <person name="Spang A."/>
            <person name="Ettema T.J.G."/>
        </authorList>
    </citation>
    <scope>NUCLEOTIDE SEQUENCE</scope>
    <source>
        <strain evidence="3">LCB_4</strain>
    </source>
</reference>
<dbReference type="PIRSF" id="PIRSF000883">
    <property type="entry name" value="Pesterase_MJ0912"/>
    <property type="match status" value="1"/>
</dbReference>
<comment type="cofactor">
    <cofactor evidence="1">
        <name>a divalent metal cation</name>
        <dbReference type="ChEBI" id="CHEBI:60240"/>
    </cofactor>
</comment>
<evidence type="ECO:0000313" key="4">
    <source>
        <dbReference type="Proteomes" id="UP000186851"/>
    </source>
</evidence>
<organism evidence="3 4">
    <name type="scientific">Odinarchaeota yellowstonii (strain LCB_4)</name>
    <dbReference type="NCBI Taxonomy" id="1841599"/>
    <lineage>
        <taxon>Archaea</taxon>
        <taxon>Promethearchaeati</taxon>
        <taxon>Candidatus Odinarchaeota</taxon>
        <taxon>Candidatus Odinarchaeia</taxon>
        <taxon>Candidatus Odinarchaeales</taxon>
        <taxon>Candidatus Odinarchaeaceae</taxon>
        <taxon>Candidatus Odinarchaeum</taxon>
    </lineage>
</organism>
<dbReference type="PANTHER" id="PTHR42850">
    <property type="entry name" value="METALLOPHOSPHOESTERASE"/>
    <property type="match status" value="1"/>
</dbReference>
<dbReference type="Gene3D" id="3.60.21.10">
    <property type="match status" value="1"/>
</dbReference>
<protein>
    <recommendedName>
        <fullName evidence="1">Phosphoesterase</fullName>
        <ecNumber evidence="1">3.1.4.-</ecNumber>
    </recommendedName>
</protein>
<dbReference type="KEGG" id="oyw:OdinLCB4_003860"/>
<reference evidence="3" key="2">
    <citation type="journal article" date="2022" name="Nat. Microbiol.">
        <title>A closed Candidatus Odinarchaeum chromosome exposes Asgard archaeal viruses.</title>
        <authorList>
            <person name="Tamarit D."/>
            <person name="Caceres E.F."/>
            <person name="Krupovic M."/>
            <person name="Nijland R."/>
            <person name="Eme L."/>
            <person name="Robinson N.P."/>
            <person name="Ettema T.J.G."/>
        </authorList>
    </citation>
    <scope>NUCLEOTIDE SEQUENCE</scope>
    <source>
        <strain evidence="3">LCB_4</strain>
    </source>
</reference>
<evidence type="ECO:0000259" key="2">
    <source>
        <dbReference type="Pfam" id="PF12850"/>
    </source>
</evidence>
<proteinExistence type="inferred from homology"/>
<dbReference type="SUPFAM" id="SSF56300">
    <property type="entry name" value="Metallo-dependent phosphatases"/>
    <property type="match status" value="1"/>
</dbReference>